<proteinExistence type="inferred from homology"/>
<evidence type="ECO:0000313" key="10">
    <source>
        <dbReference type="Proteomes" id="UP000076881"/>
    </source>
</evidence>
<evidence type="ECO:0000256" key="3">
    <source>
        <dbReference type="ARBA" id="ARBA00022617"/>
    </source>
</evidence>
<dbReference type="PRINTS" id="PR00385">
    <property type="entry name" value="P450"/>
</dbReference>
<sequence length="527" mass="60268">MLSTQHIASWAHQLTLRDKVAIAASIALVYFALQAIYRIWFHPLAKYPGPKLQAAWYLPHLYNNYIVGNGHFRATRLHRKYGPIVRIGPNHLAVDGAIGWREIYGHKTGKQEFNKFFTPTRDSEFNLINAPKDTHRRIRRQLAHAFSDSALAEQETVVLQYVDLFIDRLTERCGESINIVKWFNFTSFDIIGELAYSESFHSLESNGYHPWVLSIFTLVKSSALRTFLYNYRLLFHIVQSLPVSISPIGAFTKIRSFASEKAVDRLNGSEKPGPDQSHRDFMSYMLRDTRDGNRGMSDVEIVSTTPTLIIAGSETTATTLSGLVFNLKHNPEAHQLLLDEIRGTFSSEREISMKSAANLQYLQACIHETLRIYPPVPETPPRRSPGAQINGEYIPSGASTPTAHDEQAAFTKLSIYQWATYRNPEHFSDPDEFRPQRWLPATHPLYDARYKNDNKDVFKPFSFGTRDCIGKNLAMNELRLIASRLLHRFDYELAPGQDDWMASQRSYVLWEKGDLNIILKKRQTATA</sequence>
<dbReference type="Gene3D" id="1.10.630.10">
    <property type="entry name" value="Cytochrome P450"/>
    <property type="match status" value="1"/>
</dbReference>
<evidence type="ECO:0000256" key="7">
    <source>
        <dbReference type="RuleBase" id="RU000461"/>
    </source>
</evidence>
<keyword evidence="10" id="KW-1185">Reference proteome</keyword>
<dbReference type="GO" id="GO:0020037">
    <property type="term" value="F:heme binding"/>
    <property type="evidence" value="ECO:0007669"/>
    <property type="project" value="InterPro"/>
</dbReference>
<name>A0A168DSC7_CORDF</name>
<keyword evidence="8" id="KW-1133">Transmembrane helix</keyword>
<dbReference type="PRINTS" id="PR00463">
    <property type="entry name" value="EP450I"/>
</dbReference>
<keyword evidence="7" id="KW-0503">Monooxygenase</keyword>
<evidence type="ECO:0000256" key="4">
    <source>
        <dbReference type="ARBA" id="ARBA00022723"/>
    </source>
</evidence>
<dbReference type="PANTHER" id="PTHR24305:SF210">
    <property type="entry name" value="CYTOCHROME P450 MONOOXYGENASE ASQL-RELATED"/>
    <property type="match status" value="1"/>
</dbReference>
<dbReference type="EMBL" id="AZHF01000007">
    <property type="protein sequence ID" value="OAA72947.1"/>
    <property type="molecule type" value="Genomic_DNA"/>
</dbReference>
<dbReference type="InterPro" id="IPR001128">
    <property type="entry name" value="Cyt_P450"/>
</dbReference>
<reference evidence="9 10" key="1">
    <citation type="journal article" date="2016" name="Genome Biol. Evol.">
        <title>Divergent and convergent evolution of fungal pathogenicity.</title>
        <authorList>
            <person name="Shang Y."/>
            <person name="Xiao G."/>
            <person name="Zheng P."/>
            <person name="Cen K."/>
            <person name="Zhan S."/>
            <person name="Wang C."/>
        </authorList>
    </citation>
    <scope>NUCLEOTIDE SEQUENCE [LARGE SCALE GENOMIC DNA]</scope>
    <source>
        <strain evidence="9 10">RCEF 1005</strain>
    </source>
</reference>
<dbReference type="GO" id="GO:0004497">
    <property type="term" value="F:monooxygenase activity"/>
    <property type="evidence" value="ECO:0007669"/>
    <property type="project" value="UniProtKB-KW"/>
</dbReference>
<evidence type="ECO:0000256" key="5">
    <source>
        <dbReference type="ARBA" id="ARBA00023004"/>
    </source>
</evidence>
<gene>
    <name evidence="9" type="ORF">LEL_08731</name>
</gene>
<evidence type="ECO:0000256" key="8">
    <source>
        <dbReference type="SAM" id="Phobius"/>
    </source>
</evidence>
<dbReference type="SUPFAM" id="SSF48264">
    <property type="entry name" value="Cytochrome P450"/>
    <property type="match status" value="1"/>
</dbReference>
<evidence type="ECO:0000256" key="2">
    <source>
        <dbReference type="ARBA" id="ARBA00010617"/>
    </source>
</evidence>
<dbReference type="Pfam" id="PF00067">
    <property type="entry name" value="p450"/>
    <property type="match status" value="1"/>
</dbReference>
<keyword evidence="3 6" id="KW-0349">Heme</keyword>
<feature type="binding site" description="axial binding residue" evidence="6">
    <location>
        <position position="468"/>
    </location>
    <ligand>
        <name>heme</name>
        <dbReference type="ChEBI" id="CHEBI:30413"/>
    </ligand>
    <ligandPart>
        <name>Fe</name>
        <dbReference type="ChEBI" id="CHEBI:18248"/>
    </ligandPart>
</feature>
<dbReference type="PANTHER" id="PTHR24305">
    <property type="entry name" value="CYTOCHROME P450"/>
    <property type="match status" value="1"/>
</dbReference>
<keyword evidence="8" id="KW-0812">Transmembrane</keyword>
<dbReference type="InterPro" id="IPR002401">
    <property type="entry name" value="Cyt_P450_E_grp-I"/>
</dbReference>
<dbReference type="Proteomes" id="UP000076881">
    <property type="component" value="Unassembled WGS sequence"/>
</dbReference>
<dbReference type="InterPro" id="IPR036396">
    <property type="entry name" value="Cyt_P450_sf"/>
</dbReference>
<dbReference type="OrthoDB" id="1470350at2759"/>
<comment type="caution">
    <text evidence="9">The sequence shown here is derived from an EMBL/GenBank/DDBJ whole genome shotgun (WGS) entry which is preliminary data.</text>
</comment>
<dbReference type="InterPro" id="IPR050121">
    <property type="entry name" value="Cytochrome_P450_monoxygenase"/>
</dbReference>
<keyword evidence="4 6" id="KW-0479">Metal-binding</keyword>
<dbReference type="STRING" id="1081108.A0A168DSC7"/>
<comment type="cofactor">
    <cofactor evidence="1 6">
        <name>heme</name>
        <dbReference type="ChEBI" id="CHEBI:30413"/>
    </cofactor>
</comment>
<dbReference type="AlphaFoldDB" id="A0A168DSC7"/>
<keyword evidence="8" id="KW-0472">Membrane</keyword>
<accession>A0A168DSC7</accession>
<evidence type="ECO:0000256" key="1">
    <source>
        <dbReference type="ARBA" id="ARBA00001971"/>
    </source>
</evidence>
<feature type="transmembrane region" description="Helical" evidence="8">
    <location>
        <begin position="20"/>
        <end position="40"/>
    </location>
</feature>
<evidence type="ECO:0000256" key="6">
    <source>
        <dbReference type="PIRSR" id="PIRSR602401-1"/>
    </source>
</evidence>
<dbReference type="GO" id="GO:0016705">
    <property type="term" value="F:oxidoreductase activity, acting on paired donors, with incorporation or reduction of molecular oxygen"/>
    <property type="evidence" value="ECO:0007669"/>
    <property type="project" value="InterPro"/>
</dbReference>
<comment type="similarity">
    <text evidence="2 7">Belongs to the cytochrome P450 family.</text>
</comment>
<dbReference type="InterPro" id="IPR017972">
    <property type="entry name" value="Cyt_P450_CS"/>
</dbReference>
<dbReference type="PROSITE" id="PS00086">
    <property type="entry name" value="CYTOCHROME_P450"/>
    <property type="match status" value="1"/>
</dbReference>
<keyword evidence="7" id="KW-0560">Oxidoreductase</keyword>
<protein>
    <submittedName>
        <fullName evidence="9">Cytochrome P450 3A17</fullName>
    </submittedName>
</protein>
<organism evidence="9 10">
    <name type="scientific">Akanthomyces lecanii RCEF 1005</name>
    <dbReference type="NCBI Taxonomy" id="1081108"/>
    <lineage>
        <taxon>Eukaryota</taxon>
        <taxon>Fungi</taxon>
        <taxon>Dikarya</taxon>
        <taxon>Ascomycota</taxon>
        <taxon>Pezizomycotina</taxon>
        <taxon>Sordariomycetes</taxon>
        <taxon>Hypocreomycetidae</taxon>
        <taxon>Hypocreales</taxon>
        <taxon>Cordycipitaceae</taxon>
        <taxon>Akanthomyces</taxon>
        <taxon>Cordyceps confragosa</taxon>
    </lineage>
</organism>
<dbReference type="CDD" id="cd11058">
    <property type="entry name" value="CYP60B-like"/>
    <property type="match status" value="1"/>
</dbReference>
<dbReference type="GO" id="GO:0005506">
    <property type="term" value="F:iron ion binding"/>
    <property type="evidence" value="ECO:0007669"/>
    <property type="project" value="InterPro"/>
</dbReference>
<keyword evidence="5 6" id="KW-0408">Iron</keyword>
<evidence type="ECO:0000313" key="9">
    <source>
        <dbReference type="EMBL" id="OAA72947.1"/>
    </source>
</evidence>